<protein>
    <submittedName>
        <fullName evidence="2">Uncharacterized protein</fullName>
    </submittedName>
</protein>
<keyword evidence="1" id="KW-0472">Membrane</keyword>
<feature type="transmembrane region" description="Helical" evidence="1">
    <location>
        <begin position="117"/>
        <end position="138"/>
    </location>
</feature>
<sequence>MFYVCEHKGCAGRSTANSALGIEVEPVQALYNTIPEKALPIIADLIEYVTEEISPFPLKQPLIDAIDGVNGDVAPSLTEFATDLNRAFGCEPITDAYLGFKDVFCCDFLSVFYFYVWPWYLMAFALVFCGWPAGCCASKRLRNVKRSREVVLAAVVDGQEHFQTRMPIASGTRTRRRKYDDLPVAVSGEEF</sequence>
<accession>A0A7S3PJA3</accession>
<dbReference type="AlphaFoldDB" id="A0A7S3PJA3"/>
<keyword evidence="1" id="KW-1133">Transmembrane helix</keyword>
<dbReference type="EMBL" id="HBIN01014907">
    <property type="protein sequence ID" value="CAE0441169.1"/>
    <property type="molecule type" value="Transcribed_RNA"/>
</dbReference>
<gene>
    <name evidence="2" type="ORF">ASTO00021_LOCUS11309</name>
</gene>
<evidence type="ECO:0000256" key="1">
    <source>
        <dbReference type="SAM" id="Phobius"/>
    </source>
</evidence>
<name>A0A7S3PJA3_9STRA</name>
<reference evidence="2" key="1">
    <citation type="submission" date="2021-01" db="EMBL/GenBank/DDBJ databases">
        <authorList>
            <person name="Corre E."/>
            <person name="Pelletier E."/>
            <person name="Niang G."/>
            <person name="Scheremetjew M."/>
            <person name="Finn R."/>
            <person name="Kale V."/>
            <person name="Holt S."/>
            <person name="Cochrane G."/>
            <person name="Meng A."/>
            <person name="Brown T."/>
            <person name="Cohen L."/>
        </authorList>
    </citation>
    <scope>NUCLEOTIDE SEQUENCE</scope>
    <source>
        <strain evidence="2">GSBS06</strain>
    </source>
</reference>
<organism evidence="2">
    <name type="scientific">Aplanochytrium stocchinoi</name>
    <dbReference type="NCBI Taxonomy" id="215587"/>
    <lineage>
        <taxon>Eukaryota</taxon>
        <taxon>Sar</taxon>
        <taxon>Stramenopiles</taxon>
        <taxon>Bigyra</taxon>
        <taxon>Labyrinthulomycetes</taxon>
        <taxon>Thraustochytrida</taxon>
        <taxon>Thraustochytriidae</taxon>
        <taxon>Aplanochytrium</taxon>
    </lineage>
</organism>
<evidence type="ECO:0000313" key="2">
    <source>
        <dbReference type="EMBL" id="CAE0441169.1"/>
    </source>
</evidence>
<keyword evidence="1" id="KW-0812">Transmembrane</keyword>
<proteinExistence type="predicted"/>